<accession>A0A5D3BC91</accession>
<evidence type="ECO:0000313" key="3">
    <source>
        <dbReference type="Proteomes" id="UP000321947"/>
    </source>
</evidence>
<organism evidence="2 3">
    <name type="scientific">Cucumis melo var. makuwa</name>
    <name type="common">Oriental melon</name>
    <dbReference type="NCBI Taxonomy" id="1194695"/>
    <lineage>
        <taxon>Eukaryota</taxon>
        <taxon>Viridiplantae</taxon>
        <taxon>Streptophyta</taxon>
        <taxon>Embryophyta</taxon>
        <taxon>Tracheophyta</taxon>
        <taxon>Spermatophyta</taxon>
        <taxon>Magnoliopsida</taxon>
        <taxon>eudicotyledons</taxon>
        <taxon>Gunneridae</taxon>
        <taxon>Pentapetalae</taxon>
        <taxon>rosids</taxon>
        <taxon>fabids</taxon>
        <taxon>Cucurbitales</taxon>
        <taxon>Cucurbitaceae</taxon>
        <taxon>Benincaseae</taxon>
        <taxon>Cucumis</taxon>
    </lineage>
</organism>
<name>A0A5D3BC91_CUCMM</name>
<protein>
    <submittedName>
        <fullName evidence="2">Uncharacterized protein</fullName>
    </submittedName>
</protein>
<gene>
    <name evidence="2" type="ORF">E5676_scaffold78209G00080</name>
</gene>
<feature type="region of interest" description="Disordered" evidence="1">
    <location>
        <begin position="1"/>
        <end position="29"/>
    </location>
</feature>
<dbReference type="AlphaFoldDB" id="A0A5D3BC91"/>
<dbReference type="Proteomes" id="UP000321947">
    <property type="component" value="Unassembled WGS sequence"/>
</dbReference>
<reference evidence="2 3" key="1">
    <citation type="submission" date="2019-08" db="EMBL/GenBank/DDBJ databases">
        <title>Draft genome sequences of two oriental melons (Cucumis melo L. var makuwa).</title>
        <authorList>
            <person name="Kwon S.-Y."/>
        </authorList>
    </citation>
    <scope>NUCLEOTIDE SEQUENCE [LARGE SCALE GENOMIC DNA]</scope>
    <source>
        <strain evidence="3">cv. Chang Bougi</strain>
        <tissue evidence="2">Leaf</tissue>
    </source>
</reference>
<proteinExistence type="predicted"/>
<comment type="caution">
    <text evidence="2">The sequence shown here is derived from an EMBL/GenBank/DDBJ whole genome shotgun (WGS) entry which is preliminary data.</text>
</comment>
<dbReference type="EMBL" id="SSTD01019745">
    <property type="protein sequence ID" value="TYJ96221.1"/>
    <property type="molecule type" value="Genomic_DNA"/>
</dbReference>
<sequence length="87" mass="9925">MTSSNIKPAQPLRQSKKFKDMKQKQLPHTCSRRGYARPVEDLKNFSSTPITRVDVWTKAYVKKDGTSMNSQVADTLIGNDILLRMLL</sequence>
<evidence type="ECO:0000313" key="2">
    <source>
        <dbReference type="EMBL" id="TYJ96221.1"/>
    </source>
</evidence>
<evidence type="ECO:0000256" key="1">
    <source>
        <dbReference type="SAM" id="MobiDB-lite"/>
    </source>
</evidence>